<dbReference type="Gene3D" id="4.10.320.10">
    <property type="entry name" value="E3-binding domain"/>
    <property type="match status" value="1"/>
</dbReference>
<evidence type="ECO:0000259" key="4">
    <source>
        <dbReference type="Pfam" id="PF23359"/>
    </source>
</evidence>
<keyword evidence="1" id="KW-0238">DNA-binding</keyword>
<dbReference type="GO" id="GO:0016746">
    <property type="term" value="F:acyltransferase activity"/>
    <property type="evidence" value="ECO:0007669"/>
    <property type="project" value="InterPro"/>
</dbReference>
<dbReference type="KEGG" id="sfic:EIZ62_04205"/>
<dbReference type="GO" id="GO:0004519">
    <property type="term" value="F:endonuclease activity"/>
    <property type="evidence" value="ECO:0007669"/>
    <property type="project" value="InterPro"/>
</dbReference>
<keyword evidence="6" id="KW-1185">Reference proteome</keyword>
<organism evidence="5 6">
    <name type="scientific">Streptomyces ficellus</name>
    <dbReference type="NCBI Taxonomy" id="1977088"/>
    <lineage>
        <taxon>Bacteria</taxon>
        <taxon>Bacillati</taxon>
        <taxon>Actinomycetota</taxon>
        <taxon>Actinomycetes</taxon>
        <taxon>Kitasatosporales</taxon>
        <taxon>Streptomycetaceae</taxon>
        <taxon>Streptomyces</taxon>
    </lineage>
</organism>
<dbReference type="AlphaFoldDB" id="A0A6I6FGB2"/>
<dbReference type="InterPro" id="IPR036625">
    <property type="entry name" value="E3-bd_dom_sf"/>
</dbReference>
<accession>A0A6I6FGB2</accession>
<name>A0A6I6FGB2_9ACTN</name>
<feature type="domain" description="Restriction endonuclease type IV Mrr" evidence="3">
    <location>
        <begin position="450"/>
        <end position="562"/>
    </location>
</feature>
<sequence length="763" mass="81771">MSSLRQAEPDGYPVPLPWLARASSAPHVPGGPAEIIGNLTALLRDIAADPTVDRPFGWPTGDRPTTLRKALHLLGTCGLLVRQSRPARVTLTEEAERFLAAGDPLHLLSVLHAHVRFMGEALAAVGDGLSHDELNGAALRDYGLKWDSLDQVRRRVYWLRAAGVVDYWSNGRILLNERGRRFLERLELADAEQLPHRRPSSPQPPELPPTPAPLASGLEEAGQDALRSRKRLVGYIAGGVRVDALARLVNAAVPSIDRGDFLDFCVGEFGVRESSADQTLGTLKALGLVGQVGTDAFAATDLAASCLASGEPLDFVRLLHLRVALLGETLDALADETDTGTLVHVLAERYPDARLTRDDVTRRVALFLETGLAERIGQIVRRTELGAALVRTLPLLAREDMGPGALPGPRGQADGVAGSPSPAGADRTVRPDPAERAAEVAAEVVRAATDSADYERFERAVAAAFRTLGVEVEEHSGPKKTDVVVELWQSPVSRLRVAVEAKTDGAGLVTDDDVRFVRLRQHRERHRARSTVLVGPRFDARVEEEAAKDGVALLTARELADAVVRHGRTPLAPREIAALVSVGERPAWERTCERAERRQEALVHVLDTLWKSGNDPVDIEYSAGALGVRDIWRETKAVLETPLDPAEIEEALAFLGTPLVGGVVRQGADHVVTGPPALVAARLRALASAIESTGRGPTAPAAVDPARRLPGKEEPPAAETPGGVTPSAVRAWAAAQGRAVSARGRLPVGLVREYQRAHGLVDG</sequence>
<dbReference type="GO" id="GO:0003677">
    <property type="term" value="F:DNA binding"/>
    <property type="evidence" value="ECO:0007669"/>
    <property type="project" value="UniProtKB-KW"/>
</dbReference>
<dbReference type="EMBL" id="CP034279">
    <property type="protein sequence ID" value="QGV77539.1"/>
    <property type="molecule type" value="Genomic_DNA"/>
</dbReference>
<dbReference type="InterPro" id="IPR055370">
    <property type="entry name" value="Lsr2_DNA-bd"/>
</dbReference>
<proteinExistence type="predicted"/>
<dbReference type="GO" id="GO:0009307">
    <property type="term" value="P:DNA restriction-modification system"/>
    <property type="evidence" value="ECO:0007669"/>
    <property type="project" value="InterPro"/>
</dbReference>
<protein>
    <submittedName>
        <fullName evidence="5">Uncharacterized protein</fullName>
    </submittedName>
</protein>
<dbReference type="OrthoDB" id="2015788at2"/>
<evidence type="ECO:0000256" key="2">
    <source>
        <dbReference type="SAM" id="MobiDB-lite"/>
    </source>
</evidence>
<feature type="region of interest" description="Disordered" evidence="2">
    <location>
        <begin position="692"/>
        <end position="725"/>
    </location>
</feature>
<feature type="domain" description="Lsr2 DNA-binding" evidence="4">
    <location>
        <begin position="726"/>
        <end position="757"/>
    </location>
</feature>
<feature type="region of interest" description="Disordered" evidence="2">
    <location>
        <begin position="401"/>
        <end position="430"/>
    </location>
</feature>
<evidence type="ECO:0000313" key="6">
    <source>
        <dbReference type="Proteomes" id="UP000422572"/>
    </source>
</evidence>
<dbReference type="Pfam" id="PF04471">
    <property type="entry name" value="Mrr_cat"/>
    <property type="match status" value="1"/>
</dbReference>
<dbReference type="RefSeq" id="WP_156691358.1">
    <property type="nucleotide sequence ID" value="NZ_CP034279.1"/>
</dbReference>
<feature type="region of interest" description="Disordered" evidence="2">
    <location>
        <begin position="193"/>
        <end position="220"/>
    </location>
</feature>
<dbReference type="Proteomes" id="UP000422572">
    <property type="component" value="Chromosome"/>
</dbReference>
<dbReference type="InterPro" id="IPR007560">
    <property type="entry name" value="Restrct_endonuc_IV_Mrr"/>
</dbReference>
<evidence type="ECO:0000313" key="5">
    <source>
        <dbReference type="EMBL" id="QGV77539.1"/>
    </source>
</evidence>
<evidence type="ECO:0000259" key="3">
    <source>
        <dbReference type="Pfam" id="PF04471"/>
    </source>
</evidence>
<evidence type="ECO:0000256" key="1">
    <source>
        <dbReference type="ARBA" id="ARBA00023125"/>
    </source>
</evidence>
<dbReference type="Pfam" id="PF23359">
    <property type="entry name" value="Lsr2_DNA-bd"/>
    <property type="match status" value="1"/>
</dbReference>
<reference evidence="5 6" key="1">
    <citation type="submission" date="2018-12" db="EMBL/GenBank/DDBJ databases">
        <title>Complete genome sequence of Streptomyces ficellus NRRL8067, the producer of ficellomycin, feldamycin and nojirimycin.</title>
        <authorList>
            <person name="Zhang H."/>
            <person name="Yue R."/>
            <person name="Liu Y."/>
            <person name="Li M."/>
            <person name="Mu H."/>
            <person name="Zhang J."/>
        </authorList>
    </citation>
    <scope>NUCLEOTIDE SEQUENCE [LARGE SCALE GENOMIC DNA]</scope>
    <source>
        <strain evidence="5 6">NRRL 8067</strain>
    </source>
</reference>
<feature type="compositionally biased region" description="Pro residues" evidence="2">
    <location>
        <begin position="201"/>
        <end position="212"/>
    </location>
</feature>
<feature type="compositionally biased region" description="Basic and acidic residues" evidence="2">
    <location>
        <begin position="705"/>
        <end position="715"/>
    </location>
</feature>
<gene>
    <name evidence="5" type="ORF">EIZ62_04205</name>
</gene>